<evidence type="ECO:0000313" key="4">
    <source>
        <dbReference type="Proteomes" id="UP001597532"/>
    </source>
</evidence>
<dbReference type="RefSeq" id="WP_251808024.1">
    <property type="nucleotide sequence ID" value="NZ_CP166679.1"/>
</dbReference>
<feature type="transmembrane region" description="Helical" evidence="1">
    <location>
        <begin position="9"/>
        <end position="29"/>
    </location>
</feature>
<accession>A0ABW5VC96</accession>
<evidence type="ECO:0000259" key="2">
    <source>
        <dbReference type="Pfam" id="PF12508"/>
    </source>
</evidence>
<organism evidence="3 4">
    <name type="scientific">Arenibacter antarcticus</name>
    <dbReference type="NCBI Taxonomy" id="2040469"/>
    <lineage>
        <taxon>Bacteria</taxon>
        <taxon>Pseudomonadati</taxon>
        <taxon>Bacteroidota</taxon>
        <taxon>Flavobacteriia</taxon>
        <taxon>Flavobacteriales</taxon>
        <taxon>Flavobacteriaceae</taxon>
        <taxon>Arenibacter</taxon>
    </lineage>
</organism>
<comment type="caution">
    <text evidence="3">The sequence shown here is derived from an EMBL/GenBank/DDBJ whole genome shotgun (WGS) entry which is preliminary data.</text>
</comment>
<keyword evidence="1" id="KW-1133">Transmembrane helix</keyword>
<name>A0ABW5VC96_9FLAO</name>
<dbReference type="Pfam" id="PF12508">
    <property type="entry name" value="Transposon_TraM"/>
    <property type="match status" value="1"/>
</dbReference>
<dbReference type="EMBL" id="JBHUOK010000021">
    <property type="protein sequence ID" value="MFD2789309.1"/>
    <property type="molecule type" value="Genomic_DNA"/>
</dbReference>
<reference evidence="4" key="1">
    <citation type="journal article" date="2019" name="Int. J. Syst. Evol. Microbiol.">
        <title>The Global Catalogue of Microorganisms (GCM) 10K type strain sequencing project: providing services to taxonomists for standard genome sequencing and annotation.</title>
        <authorList>
            <consortium name="The Broad Institute Genomics Platform"/>
            <consortium name="The Broad Institute Genome Sequencing Center for Infectious Disease"/>
            <person name="Wu L."/>
            <person name="Ma J."/>
        </authorList>
    </citation>
    <scope>NUCLEOTIDE SEQUENCE [LARGE SCALE GENOMIC DNA]</scope>
    <source>
        <strain evidence="4">KCTC 52924</strain>
    </source>
</reference>
<keyword evidence="1" id="KW-0472">Membrane</keyword>
<keyword evidence="1" id="KW-0812">Transmembrane</keyword>
<evidence type="ECO:0000256" key="1">
    <source>
        <dbReference type="SAM" id="Phobius"/>
    </source>
</evidence>
<sequence length="307" mass="35128">MRIEKNKMVFGSVLLVIILFILAYTMMIMENEDNGDKTLEQTEVPKLEQQQKEYTSKLEAVDNIPEERVKNAPSVYDERFLDSTGVYDPDFLDKDKQRIVDSIYSQGRIDYTENKYRNTDPPKQTMIKATAKDTLESEVNEPISSKELALEHQLFFASDPRPIAISFDPNIQEVYAEVEGDQVVKVNTRLRMRLLQELKLGTKTILKNTLIYGVVSFQPNRILIKIDNIDHIPVKLKAFDLQDGLEGIYVENSFRGEVTNEVVDDIINDINIAGVPQVSGIKKVFQRSNRSVKVAVTNNYKLILKAH</sequence>
<keyword evidence="4" id="KW-1185">Reference proteome</keyword>
<feature type="domain" description="Conjugative transposon TraM C-terminal" evidence="2">
    <location>
        <begin position="175"/>
        <end position="305"/>
    </location>
</feature>
<protein>
    <submittedName>
        <fullName evidence="3">Conjugative transposon protein TraM</fullName>
    </submittedName>
</protein>
<evidence type="ECO:0000313" key="3">
    <source>
        <dbReference type="EMBL" id="MFD2789309.1"/>
    </source>
</evidence>
<proteinExistence type="predicted"/>
<dbReference type="Proteomes" id="UP001597532">
    <property type="component" value="Unassembled WGS sequence"/>
</dbReference>
<dbReference type="InterPro" id="IPR055407">
    <property type="entry name" value="TraM_C"/>
</dbReference>
<gene>
    <name evidence="3" type="primary">traM</name>
    <name evidence="3" type="ORF">ACFS1K_06030</name>
</gene>